<name>A0ABP9Q7R4_9PSEU</name>
<evidence type="ECO:0000313" key="2">
    <source>
        <dbReference type="Proteomes" id="UP001428817"/>
    </source>
</evidence>
<evidence type="ECO:0000313" key="1">
    <source>
        <dbReference type="EMBL" id="GAA5158213.1"/>
    </source>
</evidence>
<dbReference type="Proteomes" id="UP001428817">
    <property type="component" value="Unassembled WGS sequence"/>
</dbReference>
<sequence length="110" mass="11989">MFNLAPRFAATASTQDLIARRVPGHYRAPARIERAVRDSVAVEHGRSLVEGARVRALEYVSTEALQAVGGLTELEAHYIRRCPLGEARYRAIVDTAAMALAQIVAETGRS</sequence>
<protein>
    <submittedName>
        <fullName evidence="1">Uncharacterized protein</fullName>
    </submittedName>
</protein>
<gene>
    <name evidence="1" type="ORF">GCM10023321_37700</name>
</gene>
<keyword evidence="2" id="KW-1185">Reference proteome</keyword>
<proteinExistence type="predicted"/>
<dbReference type="RefSeq" id="WP_185059147.1">
    <property type="nucleotide sequence ID" value="NZ_BAABJP010000015.1"/>
</dbReference>
<dbReference type="EMBL" id="BAABJP010000015">
    <property type="protein sequence ID" value="GAA5158213.1"/>
    <property type="molecule type" value="Genomic_DNA"/>
</dbReference>
<organism evidence="1 2">
    <name type="scientific">Pseudonocardia eucalypti</name>
    <dbReference type="NCBI Taxonomy" id="648755"/>
    <lineage>
        <taxon>Bacteria</taxon>
        <taxon>Bacillati</taxon>
        <taxon>Actinomycetota</taxon>
        <taxon>Actinomycetes</taxon>
        <taxon>Pseudonocardiales</taxon>
        <taxon>Pseudonocardiaceae</taxon>
        <taxon>Pseudonocardia</taxon>
    </lineage>
</organism>
<comment type="caution">
    <text evidence="1">The sequence shown here is derived from an EMBL/GenBank/DDBJ whole genome shotgun (WGS) entry which is preliminary data.</text>
</comment>
<accession>A0ABP9Q7R4</accession>
<reference evidence="2" key="1">
    <citation type="journal article" date="2019" name="Int. J. Syst. Evol. Microbiol.">
        <title>The Global Catalogue of Microorganisms (GCM) 10K type strain sequencing project: providing services to taxonomists for standard genome sequencing and annotation.</title>
        <authorList>
            <consortium name="The Broad Institute Genomics Platform"/>
            <consortium name="The Broad Institute Genome Sequencing Center for Infectious Disease"/>
            <person name="Wu L."/>
            <person name="Ma J."/>
        </authorList>
    </citation>
    <scope>NUCLEOTIDE SEQUENCE [LARGE SCALE GENOMIC DNA]</scope>
    <source>
        <strain evidence="2">JCM 18303</strain>
    </source>
</reference>